<dbReference type="OrthoDB" id="69886at2"/>
<reference evidence="2" key="1">
    <citation type="submission" date="2018-01" db="EMBL/GenBank/DDBJ databases">
        <title>Draft Genome Sequence of the Radioresistant Bacterium Deinococcus aerius TR0125, Isolated from the Higher Atmosphere above Japan.</title>
        <authorList>
            <person name="Satoh K."/>
            <person name="Arai H."/>
            <person name="Sanzen T."/>
            <person name="Kawaguchi Y."/>
            <person name="Hayashi H."/>
            <person name="Yokobori S."/>
            <person name="Yamagishi A."/>
            <person name="Oono Y."/>
            <person name="Narumi I."/>
        </authorList>
    </citation>
    <scope>NUCLEOTIDE SEQUENCE [LARGE SCALE GENOMIC DNA]</scope>
    <source>
        <strain evidence="2">TR0125</strain>
    </source>
</reference>
<evidence type="ECO:0000313" key="2">
    <source>
        <dbReference type="Proteomes" id="UP000236569"/>
    </source>
</evidence>
<gene>
    <name evidence="1" type="ORF">DAERI_150049</name>
</gene>
<dbReference type="Proteomes" id="UP000236569">
    <property type="component" value="Unassembled WGS sequence"/>
</dbReference>
<dbReference type="RefSeq" id="WP_133162070.1">
    <property type="nucleotide sequence ID" value="NZ_BFAG01000015.1"/>
</dbReference>
<dbReference type="EMBL" id="BFAG01000015">
    <property type="protein sequence ID" value="GBF07531.1"/>
    <property type="molecule type" value="Genomic_DNA"/>
</dbReference>
<organism evidence="1 2">
    <name type="scientific">Deinococcus aerius</name>
    <dbReference type="NCBI Taxonomy" id="200253"/>
    <lineage>
        <taxon>Bacteria</taxon>
        <taxon>Thermotogati</taxon>
        <taxon>Deinococcota</taxon>
        <taxon>Deinococci</taxon>
        <taxon>Deinococcales</taxon>
        <taxon>Deinococcaceae</taxon>
        <taxon>Deinococcus</taxon>
    </lineage>
</organism>
<proteinExistence type="predicted"/>
<evidence type="ECO:0000313" key="1">
    <source>
        <dbReference type="EMBL" id="GBF07531.1"/>
    </source>
</evidence>
<protein>
    <submittedName>
        <fullName evidence="1">Uncharacterized protein</fullName>
    </submittedName>
</protein>
<name>A0A2I9DQI5_9DEIO</name>
<keyword evidence="2" id="KW-1185">Reference proteome</keyword>
<dbReference type="AlphaFoldDB" id="A0A2I9DQI5"/>
<accession>A0A2I9DQI5</accession>
<comment type="caution">
    <text evidence="1">The sequence shown here is derived from an EMBL/GenBank/DDBJ whole genome shotgun (WGS) entry which is preliminary data.</text>
</comment>
<sequence>MSTDPRPERMRLVTLGLGQNLRQIRWAWERPVKAYEKVSVPTQLAMTLLTLVAVCPLEEMLYDLADDSLSTRRIAAAHSPDLDRNNPDGLMANLSRWRTAIGAGRIELFMSGDGRRLEGLRAWLPPEPGGEPWVMTLDIERLSAIVHALVEVLPAWGDAPLHVKLPPHPYF</sequence>